<sequence length="355" mass="38467">MPVRTVADWGGVHEWTIDAASALISEGHSVTFVGSGDLFEQRARATGAGFLKLDWASWETFIPSLLESPEVRDSDLIFAHAPEARMLALELSKRIGTEVVVMVHGAYHDHMYSWSHLVSGILAASPSLVHFCQRFGRVEPWKVCCVPNAASDSLFDREVVPFEARIADGVARITTAARLSHDKTPQIDVALEAMSIGAELRPDLKWKLDVFGDGPARPTFEAEYRAGLSGISGAEVEFHGWVPPEAMPEIMRTSVLCVAAGMGAVRCVAAGTLCVGSGARNNVGLQVRTNLRAGIWSNFGDHGVMRFRPTSVAADLRGLLRQDDYENAVTVTRDVLRRTHSQSVVDGAMISALGC</sequence>
<dbReference type="Proteomes" id="UP000234641">
    <property type="component" value="Unassembled WGS sequence"/>
</dbReference>
<dbReference type="SUPFAM" id="SSF53756">
    <property type="entry name" value="UDP-Glycosyltransferase/glycogen phosphorylase"/>
    <property type="match status" value="1"/>
</dbReference>
<dbReference type="Pfam" id="PF13692">
    <property type="entry name" value="Glyco_trans_1_4"/>
    <property type="match status" value="1"/>
</dbReference>
<dbReference type="Gene3D" id="3.40.50.2000">
    <property type="entry name" value="Glycogen Phosphorylase B"/>
    <property type="match status" value="2"/>
</dbReference>
<dbReference type="GO" id="GO:0016740">
    <property type="term" value="F:transferase activity"/>
    <property type="evidence" value="ECO:0007669"/>
    <property type="project" value="UniProtKB-KW"/>
</dbReference>
<proteinExistence type="predicted"/>
<accession>A0A2H1KR75</accession>
<reference evidence="1 2" key="1">
    <citation type="submission" date="2017-03" db="EMBL/GenBank/DDBJ databases">
        <authorList>
            <person name="Afonso C.L."/>
            <person name="Miller P.J."/>
            <person name="Scott M.A."/>
            <person name="Spackman E."/>
            <person name="Goraichik I."/>
            <person name="Dimitrov K.M."/>
            <person name="Suarez D.L."/>
            <person name="Swayne D.E."/>
        </authorList>
    </citation>
    <scope>NUCLEOTIDE SEQUENCE [LARGE SCALE GENOMIC DNA]</scope>
    <source>
        <strain evidence="1 2">ATCC 9172</strain>
    </source>
</reference>
<dbReference type="CDD" id="cd03801">
    <property type="entry name" value="GT4_PimA-like"/>
    <property type="match status" value="1"/>
</dbReference>
<evidence type="ECO:0000313" key="1">
    <source>
        <dbReference type="EMBL" id="SMY02313.1"/>
    </source>
</evidence>
<protein>
    <submittedName>
        <fullName evidence="1">Glycosyltransferase involved in cell wall bisynthesis</fullName>
    </submittedName>
</protein>
<dbReference type="AlphaFoldDB" id="A0A2H1KR75"/>
<evidence type="ECO:0000313" key="2">
    <source>
        <dbReference type="Proteomes" id="UP000234641"/>
    </source>
</evidence>
<keyword evidence="1" id="KW-0808">Transferase</keyword>
<gene>
    <name evidence="1" type="ORF">BLIN9172_03472</name>
</gene>
<dbReference type="EMBL" id="FXYY01000045">
    <property type="protein sequence ID" value="SMY02313.1"/>
    <property type="molecule type" value="Genomic_DNA"/>
</dbReference>
<organism evidence="1 2">
    <name type="scientific">Brevibacterium linens ATCC 9172</name>
    <dbReference type="NCBI Taxonomy" id="1255617"/>
    <lineage>
        <taxon>Bacteria</taxon>
        <taxon>Bacillati</taxon>
        <taxon>Actinomycetota</taxon>
        <taxon>Actinomycetes</taxon>
        <taxon>Micrococcales</taxon>
        <taxon>Brevibacteriaceae</taxon>
        <taxon>Brevibacterium</taxon>
    </lineage>
</organism>
<name>A0A2H1KR75_BRELN</name>